<keyword evidence="2" id="KW-1185">Reference proteome</keyword>
<evidence type="ECO:0000313" key="2">
    <source>
        <dbReference type="Proteomes" id="UP000025227"/>
    </source>
</evidence>
<feature type="compositionally biased region" description="Basic and acidic residues" evidence="1">
    <location>
        <begin position="63"/>
        <end position="97"/>
    </location>
</feature>
<name>A0A7I4YFC1_HAECO</name>
<organism evidence="2 3">
    <name type="scientific">Haemonchus contortus</name>
    <name type="common">Barber pole worm</name>
    <dbReference type="NCBI Taxonomy" id="6289"/>
    <lineage>
        <taxon>Eukaryota</taxon>
        <taxon>Metazoa</taxon>
        <taxon>Ecdysozoa</taxon>
        <taxon>Nematoda</taxon>
        <taxon>Chromadorea</taxon>
        <taxon>Rhabditida</taxon>
        <taxon>Rhabditina</taxon>
        <taxon>Rhabditomorpha</taxon>
        <taxon>Strongyloidea</taxon>
        <taxon>Trichostrongylidae</taxon>
        <taxon>Haemonchus</taxon>
    </lineage>
</organism>
<reference evidence="3" key="1">
    <citation type="submission" date="2020-12" db="UniProtKB">
        <authorList>
            <consortium name="WormBaseParasite"/>
        </authorList>
    </citation>
    <scope>IDENTIFICATION</scope>
    <source>
        <strain evidence="3">MHco3</strain>
    </source>
</reference>
<evidence type="ECO:0000256" key="1">
    <source>
        <dbReference type="SAM" id="MobiDB-lite"/>
    </source>
</evidence>
<proteinExistence type="predicted"/>
<evidence type="ECO:0000313" key="3">
    <source>
        <dbReference type="WBParaSite" id="HCON_00091770-00001"/>
    </source>
</evidence>
<feature type="compositionally biased region" description="Basic and acidic residues" evidence="1">
    <location>
        <begin position="141"/>
        <end position="150"/>
    </location>
</feature>
<feature type="region of interest" description="Disordered" evidence="1">
    <location>
        <begin position="49"/>
        <end position="150"/>
    </location>
</feature>
<accession>A0A7I4YFC1</accession>
<dbReference type="WBParaSite" id="HCON_00091770-00001">
    <property type="protein sequence ID" value="HCON_00091770-00001"/>
    <property type="gene ID" value="HCON_00091770"/>
</dbReference>
<feature type="compositionally biased region" description="Basic and acidic residues" evidence="1">
    <location>
        <begin position="119"/>
        <end position="128"/>
    </location>
</feature>
<dbReference type="AlphaFoldDB" id="A0A7I4YFC1"/>
<sequence>MSHLLNFLHLTLPFSPPPVIPDKFIEEEAKRHSREGLLCRWLDSGRTGGLRDRKTYRQRNGKTNRDRQAETDMKGMRTDVKADKHGHIQTDGRRQTMTDRQIGTDMDEHSCTDGQAQTDTDRQGHGRTESQGGGQAQTKGIDADRRGQTRTHTDVACKTWTTYTQTDRTIKQTWSPIYPSL</sequence>
<dbReference type="Proteomes" id="UP000025227">
    <property type="component" value="Unplaced"/>
</dbReference>
<protein>
    <submittedName>
        <fullName evidence="3">Secreted protein</fullName>
    </submittedName>
</protein>